<comment type="similarity">
    <text evidence="3">Belongs to the acetyltransferase family. RimJ subfamily.</text>
</comment>
<sequence length="179" mass="20772">MLKSKNIYLRQLKISDANELLDLLKKNQSFFEKYSINRPTNYWTIETQKELIEKWEQNAKQDTEYQFGIYKSDDNSLIGSISLFHVARGPRHSAMVGYHLDQEHNGKGYTTEATKLIVNYAFEILHLHRIEAGVMPHNIGSIKVLEKAGFLKEGIAKKNIKINGRWEDHQMLAIINPKE</sequence>
<evidence type="ECO:0000313" key="6">
    <source>
        <dbReference type="Proteomes" id="UP000316626"/>
    </source>
</evidence>
<organism evidence="5 6">
    <name type="scientific">Psychrobacillus vulpis</name>
    <dbReference type="NCBI Taxonomy" id="2325572"/>
    <lineage>
        <taxon>Bacteria</taxon>
        <taxon>Bacillati</taxon>
        <taxon>Bacillota</taxon>
        <taxon>Bacilli</taxon>
        <taxon>Bacillales</taxon>
        <taxon>Bacillaceae</taxon>
        <taxon>Psychrobacillus</taxon>
    </lineage>
</organism>
<dbReference type="RefSeq" id="WP_142642636.1">
    <property type="nucleotide sequence ID" value="NZ_VDGI01000011.1"/>
</dbReference>
<keyword evidence="6" id="KW-1185">Reference proteome</keyword>
<dbReference type="InterPro" id="IPR016181">
    <property type="entry name" value="Acyl_CoA_acyltransferase"/>
</dbReference>
<evidence type="ECO:0000256" key="2">
    <source>
        <dbReference type="ARBA" id="ARBA00023315"/>
    </source>
</evidence>
<dbReference type="InterPro" id="IPR000182">
    <property type="entry name" value="GNAT_dom"/>
</dbReference>
<dbReference type="GO" id="GO:0008999">
    <property type="term" value="F:protein-N-terminal-alanine acetyltransferase activity"/>
    <property type="evidence" value="ECO:0007669"/>
    <property type="project" value="TreeGrafter"/>
</dbReference>
<dbReference type="EMBL" id="VDGI01000011">
    <property type="protein sequence ID" value="TQR19726.1"/>
    <property type="molecule type" value="Genomic_DNA"/>
</dbReference>
<protein>
    <submittedName>
        <fullName evidence="5">GNAT family N-acetyltransferase</fullName>
    </submittedName>
</protein>
<accession>A0A544TQL1</accession>
<gene>
    <name evidence="5" type="ORF">FG384_10940</name>
</gene>
<dbReference type="InterPro" id="IPR051531">
    <property type="entry name" value="N-acetyltransferase"/>
</dbReference>
<dbReference type="SUPFAM" id="SSF55729">
    <property type="entry name" value="Acyl-CoA N-acyltransferases (Nat)"/>
    <property type="match status" value="1"/>
</dbReference>
<evidence type="ECO:0000256" key="3">
    <source>
        <dbReference type="ARBA" id="ARBA00038502"/>
    </source>
</evidence>
<dbReference type="Gene3D" id="3.40.630.30">
    <property type="match status" value="1"/>
</dbReference>
<dbReference type="AlphaFoldDB" id="A0A544TQL1"/>
<dbReference type="PROSITE" id="PS51186">
    <property type="entry name" value="GNAT"/>
    <property type="match status" value="1"/>
</dbReference>
<dbReference type="OrthoDB" id="9795206at2"/>
<dbReference type="Pfam" id="PF13302">
    <property type="entry name" value="Acetyltransf_3"/>
    <property type="match status" value="1"/>
</dbReference>
<feature type="domain" description="N-acetyltransferase" evidence="4">
    <location>
        <begin position="7"/>
        <end position="173"/>
    </location>
</feature>
<keyword evidence="1 5" id="KW-0808">Transferase</keyword>
<dbReference type="Proteomes" id="UP000316626">
    <property type="component" value="Unassembled WGS sequence"/>
</dbReference>
<evidence type="ECO:0000256" key="1">
    <source>
        <dbReference type="ARBA" id="ARBA00022679"/>
    </source>
</evidence>
<proteinExistence type="inferred from homology"/>
<dbReference type="GO" id="GO:0005737">
    <property type="term" value="C:cytoplasm"/>
    <property type="evidence" value="ECO:0007669"/>
    <property type="project" value="TreeGrafter"/>
</dbReference>
<dbReference type="PANTHER" id="PTHR43792:SF8">
    <property type="entry name" value="[RIBOSOMAL PROTEIN US5]-ALANINE N-ACETYLTRANSFERASE"/>
    <property type="match status" value="1"/>
</dbReference>
<keyword evidence="2" id="KW-0012">Acyltransferase</keyword>
<dbReference type="PANTHER" id="PTHR43792">
    <property type="entry name" value="GNAT FAMILY, PUTATIVE (AFU_ORTHOLOGUE AFUA_3G00765)-RELATED-RELATED"/>
    <property type="match status" value="1"/>
</dbReference>
<evidence type="ECO:0000313" key="5">
    <source>
        <dbReference type="EMBL" id="TQR19726.1"/>
    </source>
</evidence>
<name>A0A544TQL1_9BACI</name>
<evidence type="ECO:0000259" key="4">
    <source>
        <dbReference type="PROSITE" id="PS51186"/>
    </source>
</evidence>
<comment type="caution">
    <text evidence="5">The sequence shown here is derived from an EMBL/GenBank/DDBJ whole genome shotgun (WGS) entry which is preliminary data.</text>
</comment>
<reference evidence="5 6" key="1">
    <citation type="submission" date="2019-06" db="EMBL/GenBank/DDBJ databases">
        <title>Psychrobacillus vulpis sp. nov., a new species isolated from feces of a red fox that inhabits in The Tablas de Daimiel Natural Park, Albacete, Spain.</title>
        <authorList>
            <person name="Rodriguez M."/>
            <person name="Reina J.C."/>
            <person name="Bejar V."/>
            <person name="Llamas I."/>
        </authorList>
    </citation>
    <scope>NUCLEOTIDE SEQUENCE [LARGE SCALE GENOMIC DNA]</scope>
    <source>
        <strain evidence="5 6">Z8</strain>
    </source>
</reference>